<dbReference type="Gene3D" id="3.40.50.1240">
    <property type="entry name" value="Phosphoglycerate mutase-like"/>
    <property type="match status" value="1"/>
</dbReference>
<dbReference type="SUPFAM" id="SSF53254">
    <property type="entry name" value="Phosphoglycerate mutase-like"/>
    <property type="match status" value="1"/>
</dbReference>
<organism evidence="2 3">
    <name type="scientific">Paracoccus amoyensis</name>
    <dbReference type="NCBI Taxonomy" id="2760093"/>
    <lineage>
        <taxon>Bacteria</taxon>
        <taxon>Pseudomonadati</taxon>
        <taxon>Pseudomonadota</taxon>
        <taxon>Alphaproteobacteria</taxon>
        <taxon>Rhodobacterales</taxon>
        <taxon>Paracoccaceae</taxon>
        <taxon>Paracoccus</taxon>
    </lineage>
</organism>
<accession>A0A926GH89</accession>
<dbReference type="InterPro" id="IPR001345">
    <property type="entry name" value="PG/BPGM_mutase_AS"/>
</dbReference>
<evidence type="ECO:0000313" key="3">
    <source>
        <dbReference type="Proteomes" id="UP000608594"/>
    </source>
</evidence>
<dbReference type="InterPro" id="IPR013078">
    <property type="entry name" value="His_Pase_superF_clade-1"/>
</dbReference>
<sequence length="189" mass="20797">MSEKGVYPDLYLIRHGETEWNAEGRMQGVLDSPLTPKGRAQAARMAALVNGVQGQRFSSPQGRALETGQIVFHGTDFVTDQRLAEIDIGEFTGQLIADLRISHPTIFDGNGLAWYDKAPGGEHLDGLFRRAASFLDDLTGPAIIITHGITLRMLRLLALSWPLSRLEALPTEQGAVHVVRGGHHEIWRP</sequence>
<feature type="binding site" evidence="1">
    <location>
        <begin position="14"/>
        <end position="21"/>
    </location>
    <ligand>
        <name>substrate</name>
    </ligand>
</feature>
<protein>
    <submittedName>
        <fullName evidence="2">Histidine phosphatase family protein</fullName>
    </submittedName>
</protein>
<dbReference type="GO" id="GO:0016791">
    <property type="term" value="F:phosphatase activity"/>
    <property type="evidence" value="ECO:0007669"/>
    <property type="project" value="TreeGrafter"/>
</dbReference>
<dbReference type="PROSITE" id="PS00175">
    <property type="entry name" value="PG_MUTASE"/>
    <property type="match status" value="1"/>
</dbReference>
<proteinExistence type="predicted"/>
<name>A0A926GH89_9RHOB</name>
<dbReference type="PANTHER" id="PTHR48100">
    <property type="entry name" value="BROAD-SPECIFICITY PHOSPHATASE YOR283W-RELATED"/>
    <property type="match status" value="1"/>
</dbReference>
<dbReference type="EMBL" id="JACOQL010000003">
    <property type="protein sequence ID" value="MBC9247229.1"/>
    <property type="molecule type" value="Genomic_DNA"/>
</dbReference>
<dbReference type="Proteomes" id="UP000608594">
    <property type="component" value="Unassembled WGS sequence"/>
</dbReference>
<feature type="binding site" evidence="1">
    <location>
        <position position="63"/>
    </location>
    <ligand>
        <name>substrate</name>
    </ligand>
</feature>
<gene>
    <name evidence="2" type="ORF">H4P12_11005</name>
</gene>
<reference evidence="2" key="1">
    <citation type="submission" date="2020-08" db="EMBL/GenBank/DDBJ databases">
        <title>Paracoccus amoyensis sp. nov., isolated from the surface seawater at coast of Xiamen, Fujian.</title>
        <authorList>
            <person name="Lyu L."/>
        </authorList>
    </citation>
    <scope>NUCLEOTIDE SEQUENCE</scope>
    <source>
        <strain evidence="2">11-3</strain>
    </source>
</reference>
<dbReference type="AlphaFoldDB" id="A0A926GH89"/>
<dbReference type="RefSeq" id="WP_187793722.1">
    <property type="nucleotide sequence ID" value="NZ_JACOQL010000003.1"/>
</dbReference>
<dbReference type="GO" id="GO:0005737">
    <property type="term" value="C:cytoplasm"/>
    <property type="evidence" value="ECO:0007669"/>
    <property type="project" value="TreeGrafter"/>
</dbReference>
<keyword evidence="3" id="KW-1185">Reference proteome</keyword>
<evidence type="ECO:0000313" key="2">
    <source>
        <dbReference type="EMBL" id="MBC9247229.1"/>
    </source>
</evidence>
<dbReference type="SMART" id="SM00855">
    <property type="entry name" value="PGAM"/>
    <property type="match status" value="1"/>
</dbReference>
<dbReference type="InterPro" id="IPR029033">
    <property type="entry name" value="His_PPase_superfam"/>
</dbReference>
<comment type="caution">
    <text evidence="2">The sequence shown here is derived from an EMBL/GenBank/DDBJ whole genome shotgun (WGS) entry which is preliminary data.</text>
</comment>
<dbReference type="InterPro" id="IPR050275">
    <property type="entry name" value="PGM_Phosphatase"/>
</dbReference>
<evidence type="ECO:0000256" key="1">
    <source>
        <dbReference type="PIRSR" id="PIRSR613078-2"/>
    </source>
</evidence>
<dbReference type="Pfam" id="PF00300">
    <property type="entry name" value="His_Phos_1"/>
    <property type="match status" value="1"/>
</dbReference>
<dbReference type="PANTHER" id="PTHR48100:SF59">
    <property type="entry name" value="ADENOSYLCOBALAMIN_ALPHA-RIBAZOLE PHOSPHATASE"/>
    <property type="match status" value="1"/>
</dbReference>
<dbReference type="CDD" id="cd07067">
    <property type="entry name" value="HP_PGM_like"/>
    <property type="match status" value="1"/>
</dbReference>